<organism evidence="1 2">
    <name type="scientific">Lophium mytilinum</name>
    <dbReference type="NCBI Taxonomy" id="390894"/>
    <lineage>
        <taxon>Eukaryota</taxon>
        <taxon>Fungi</taxon>
        <taxon>Dikarya</taxon>
        <taxon>Ascomycota</taxon>
        <taxon>Pezizomycotina</taxon>
        <taxon>Dothideomycetes</taxon>
        <taxon>Pleosporomycetidae</taxon>
        <taxon>Mytilinidiales</taxon>
        <taxon>Mytilinidiaceae</taxon>
        <taxon>Lophium</taxon>
    </lineage>
</organism>
<evidence type="ECO:0000313" key="2">
    <source>
        <dbReference type="Proteomes" id="UP000799750"/>
    </source>
</evidence>
<sequence length="157" mass="16861">MPAFGYSVGDCVASVDLLVRIIKALRDSGGSASEFQQLQIDLEFLGAVLNQLKILDLVPSGTSASQIDTATRFVQSTQGALSALLEKVGKFKDSLAKSPLRGKLPSALRKAQWALMYSNDIAKLRQKLTNNTISLNLFLETQSVGHSKAMALAFTSS</sequence>
<dbReference type="EMBL" id="MU004188">
    <property type="protein sequence ID" value="KAF2496255.1"/>
    <property type="molecule type" value="Genomic_DNA"/>
</dbReference>
<reference evidence="1" key="1">
    <citation type="journal article" date="2020" name="Stud. Mycol.">
        <title>101 Dothideomycetes genomes: a test case for predicting lifestyles and emergence of pathogens.</title>
        <authorList>
            <person name="Haridas S."/>
            <person name="Albert R."/>
            <person name="Binder M."/>
            <person name="Bloem J."/>
            <person name="Labutti K."/>
            <person name="Salamov A."/>
            <person name="Andreopoulos B."/>
            <person name="Baker S."/>
            <person name="Barry K."/>
            <person name="Bills G."/>
            <person name="Bluhm B."/>
            <person name="Cannon C."/>
            <person name="Castanera R."/>
            <person name="Culley D."/>
            <person name="Daum C."/>
            <person name="Ezra D."/>
            <person name="Gonzalez J."/>
            <person name="Henrissat B."/>
            <person name="Kuo A."/>
            <person name="Liang C."/>
            <person name="Lipzen A."/>
            <person name="Lutzoni F."/>
            <person name="Magnuson J."/>
            <person name="Mondo S."/>
            <person name="Nolan M."/>
            <person name="Ohm R."/>
            <person name="Pangilinan J."/>
            <person name="Park H.-J."/>
            <person name="Ramirez L."/>
            <person name="Alfaro M."/>
            <person name="Sun H."/>
            <person name="Tritt A."/>
            <person name="Yoshinaga Y."/>
            <person name="Zwiers L.-H."/>
            <person name="Turgeon B."/>
            <person name="Goodwin S."/>
            <person name="Spatafora J."/>
            <person name="Crous P."/>
            <person name="Grigoriev I."/>
        </authorList>
    </citation>
    <scope>NUCLEOTIDE SEQUENCE</scope>
    <source>
        <strain evidence="1">CBS 269.34</strain>
    </source>
</reference>
<name>A0A6A6QV22_9PEZI</name>
<keyword evidence="2" id="KW-1185">Reference proteome</keyword>
<evidence type="ECO:0008006" key="3">
    <source>
        <dbReference type="Google" id="ProtNLM"/>
    </source>
</evidence>
<dbReference type="PANTHER" id="PTHR38886:SF1">
    <property type="entry name" value="NACHT-NTPASE AND P-LOOP NTPASES N-TERMINAL DOMAIN-CONTAINING PROTEIN"/>
    <property type="match status" value="1"/>
</dbReference>
<protein>
    <recommendedName>
        <fullName evidence="3">Fungal N-terminal domain-containing protein</fullName>
    </recommendedName>
</protein>
<accession>A0A6A6QV22</accession>
<evidence type="ECO:0000313" key="1">
    <source>
        <dbReference type="EMBL" id="KAF2496255.1"/>
    </source>
</evidence>
<gene>
    <name evidence="1" type="ORF">BU16DRAFT_371385</name>
</gene>
<proteinExistence type="predicted"/>
<dbReference type="PANTHER" id="PTHR38886">
    <property type="entry name" value="SESA DOMAIN-CONTAINING PROTEIN"/>
    <property type="match status" value="1"/>
</dbReference>
<dbReference type="AlphaFoldDB" id="A0A6A6QV22"/>
<dbReference type="OrthoDB" id="3936147at2759"/>
<dbReference type="Proteomes" id="UP000799750">
    <property type="component" value="Unassembled WGS sequence"/>
</dbReference>